<name>A0A1F8DYN1_9BACT</name>
<gene>
    <name evidence="3" type="ORF">A2610_00150</name>
</gene>
<feature type="domain" description="GIY-YIG" evidence="2">
    <location>
        <begin position="1"/>
        <end position="77"/>
    </location>
</feature>
<evidence type="ECO:0000313" key="3">
    <source>
        <dbReference type="EMBL" id="OGM93671.1"/>
    </source>
</evidence>
<evidence type="ECO:0000313" key="4">
    <source>
        <dbReference type="Proteomes" id="UP000179057"/>
    </source>
</evidence>
<evidence type="ECO:0000259" key="2">
    <source>
        <dbReference type="PROSITE" id="PS50164"/>
    </source>
</evidence>
<dbReference type="PANTHER" id="PTHR34477:SF5">
    <property type="entry name" value="BSL5627 PROTEIN"/>
    <property type="match status" value="1"/>
</dbReference>
<organism evidence="3 4">
    <name type="scientific">Candidatus Wolfebacteria bacterium RIFOXYD1_FULL_48_65</name>
    <dbReference type="NCBI Taxonomy" id="1802561"/>
    <lineage>
        <taxon>Bacteria</taxon>
        <taxon>Candidatus Wolfeibacteriota</taxon>
    </lineage>
</organism>
<dbReference type="CDD" id="cd10448">
    <property type="entry name" value="GIY-YIG_unchar_3"/>
    <property type="match status" value="1"/>
</dbReference>
<dbReference type="InterPro" id="IPR050190">
    <property type="entry name" value="UPF0213_domain"/>
</dbReference>
<dbReference type="SMART" id="SM00465">
    <property type="entry name" value="GIYc"/>
    <property type="match status" value="1"/>
</dbReference>
<dbReference type="SUPFAM" id="SSF82771">
    <property type="entry name" value="GIY-YIG endonuclease"/>
    <property type="match status" value="1"/>
</dbReference>
<dbReference type="Pfam" id="PF01541">
    <property type="entry name" value="GIY-YIG"/>
    <property type="match status" value="1"/>
</dbReference>
<protein>
    <recommendedName>
        <fullName evidence="2">GIY-YIG domain-containing protein</fullName>
    </recommendedName>
</protein>
<sequence length="93" mass="11401">MQYYIYILANKRNGTLYIGVTNDLKRRVYEHKEKLIEGFTKIYSIDRLVYFEATPDVRSAIAREKCLKEWHRNWKLKLIEKENPEWKDLYDDL</sequence>
<dbReference type="Proteomes" id="UP000179057">
    <property type="component" value="Unassembled WGS sequence"/>
</dbReference>
<accession>A0A1F8DYN1</accession>
<dbReference type="InterPro" id="IPR000305">
    <property type="entry name" value="GIY-YIG_endonuc"/>
</dbReference>
<dbReference type="EMBL" id="MGIV01000023">
    <property type="protein sequence ID" value="OGM93671.1"/>
    <property type="molecule type" value="Genomic_DNA"/>
</dbReference>
<dbReference type="PANTHER" id="PTHR34477">
    <property type="entry name" value="UPF0213 PROTEIN YHBQ"/>
    <property type="match status" value="1"/>
</dbReference>
<comment type="similarity">
    <text evidence="1">Belongs to the UPF0213 family.</text>
</comment>
<dbReference type="InterPro" id="IPR035901">
    <property type="entry name" value="GIY-YIG_endonuc_sf"/>
</dbReference>
<reference evidence="3 4" key="1">
    <citation type="journal article" date="2016" name="Nat. Commun.">
        <title>Thousands of microbial genomes shed light on interconnected biogeochemical processes in an aquifer system.</title>
        <authorList>
            <person name="Anantharaman K."/>
            <person name="Brown C.T."/>
            <person name="Hug L.A."/>
            <person name="Sharon I."/>
            <person name="Castelle C.J."/>
            <person name="Probst A.J."/>
            <person name="Thomas B.C."/>
            <person name="Singh A."/>
            <person name="Wilkins M.J."/>
            <person name="Karaoz U."/>
            <person name="Brodie E.L."/>
            <person name="Williams K.H."/>
            <person name="Hubbard S.S."/>
            <person name="Banfield J.F."/>
        </authorList>
    </citation>
    <scope>NUCLEOTIDE SEQUENCE [LARGE SCALE GENOMIC DNA]</scope>
</reference>
<evidence type="ECO:0000256" key="1">
    <source>
        <dbReference type="ARBA" id="ARBA00007435"/>
    </source>
</evidence>
<dbReference type="PROSITE" id="PS50164">
    <property type="entry name" value="GIY_YIG"/>
    <property type="match status" value="1"/>
</dbReference>
<dbReference type="AlphaFoldDB" id="A0A1F8DYN1"/>
<dbReference type="Gene3D" id="3.40.1440.10">
    <property type="entry name" value="GIY-YIG endonuclease"/>
    <property type="match status" value="1"/>
</dbReference>
<proteinExistence type="inferred from homology"/>
<comment type="caution">
    <text evidence="3">The sequence shown here is derived from an EMBL/GenBank/DDBJ whole genome shotgun (WGS) entry which is preliminary data.</text>
</comment>